<dbReference type="AlphaFoldDB" id="A0AAE8SBK4"/>
<feature type="domain" description="Helicase Helix-turn-helix" evidence="1">
    <location>
        <begin position="247"/>
        <end position="333"/>
    </location>
</feature>
<reference evidence="2 3" key="1">
    <citation type="submission" date="2018-02" db="EMBL/GenBank/DDBJ databases">
        <authorList>
            <person name="Rodrigo-Torres L."/>
            <person name="Arahal R. D."/>
            <person name="Lucena T."/>
        </authorList>
    </citation>
    <scope>NUCLEOTIDE SEQUENCE [LARGE SCALE GENOMIC DNA]</scope>
    <source>
        <strain evidence="2 3">CECT 9267</strain>
    </source>
</reference>
<dbReference type="Proteomes" id="UP000239650">
    <property type="component" value="Unassembled WGS sequence"/>
</dbReference>
<proteinExistence type="predicted"/>
<comment type="caution">
    <text evidence="2">The sequence shown here is derived from an EMBL/GenBank/DDBJ whole genome shotgun (WGS) entry which is preliminary data.</text>
</comment>
<name>A0AAE8SBK4_LATSK</name>
<organism evidence="2 3">
    <name type="scientific">Latilactobacillus sakei</name>
    <name type="common">Lactobacillus sakei</name>
    <dbReference type="NCBI Taxonomy" id="1599"/>
    <lineage>
        <taxon>Bacteria</taxon>
        <taxon>Bacillati</taxon>
        <taxon>Bacillota</taxon>
        <taxon>Bacilli</taxon>
        <taxon>Lactobacillales</taxon>
        <taxon>Lactobacillaceae</taxon>
        <taxon>Latilactobacillus</taxon>
    </lineage>
</organism>
<evidence type="ECO:0000313" key="2">
    <source>
        <dbReference type="EMBL" id="SPE22666.1"/>
    </source>
</evidence>
<dbReference type="EMBL" id="OKRC01000009">
    <property type="protein sequence ID" value="SPE22666.1"/>
    <property type="molecule type" value="Genomic_DNA"/>
</dbReference>
<protein>
    <recommendedName>
        <fullName evidence="1">Helicase Helix-turn-helix domain-containing protein</fullName>
    </recommendedName>
</protein>
<evidence type="ECO:0000259" key="1">
    <source>
        <dbReference type="Pfam" id="PF14493"/>
    </source>
</evidence>
<sequence>MLTDYLLCLFATAPRRYQAIYYTLVGKRTTSNLYAGLAYGLLKWLQIYPNLELAQFQAELTQLQEKGWLMVEDRQAWLTPAGADQKATLMTTLEWPTHYYGPEMGHLQQFQSRLFLAIQIMSEYSHHNTHYFPIETSMRDRVQVVSWFKQHKQDSEMVAQFKQELQQILTQLTPIQADLLANRLVGHQIIGQSQQQLAQKLTITPLIVTIRLLDAQAHFFAILSQHTTDYPLLAGLLSPLDAILSLSTAQTWMLLQQGQSIETISQKRRVKLGTIREHILETAILQPQFPFERFISPDLETALAALMTEMPDLTFNAAHEQLPTLDFFSYRLYQIKTKVVAA</sequence>
<dbReference type="Pfam" id="PF14493">
    <property type="entry name" value="HTH_40"/>
    <property type="match status" value="1"/>
</dbReference>
<dbReference type="InterPro" id="IPR029491">
    <property type="entry name" value="Helicase_HTH"/>
</dbReference>
<accession>A0AAE8SBK4</accession>
<dbReference type="RefSeq" id="WP_105300148.1">
    <property type="nucleotide sequence ID" value="NZ_CAKMCP010000001.1"/>
</dbReference>
<gene>
    <name evidence="2" type="ORF">LAS9267_01693</name>
</gene>
<evidence type="ECO:0000313" key="3">
    <source>
        <dbReference type="Proteomes" id="UP000239650"/>
    </source>
</evidence>